<feature type="compositionally biased region" description="Polar residues" evidence="1">
    <location>
        <begin position="40"/>
        <end position="69"/>
    </location>
</feature>
<name>A0A9W8J791_9AGAR</name>
<protein>
    <submittedName>
        <fullName evidence="2">Uncharacterized protein</fullName>
    </submittedName>
</protein>
<reference evidence="2" key="1">
    <citation type="submission" date="2022-06" db="EMBL/GenBank/DDBJ databases">
        <title>Genome Sequence of Candolleomyces eurysporus.</title>
        <authorList>
            <person name="Buettner E."/>
        </authorList>
    </citation>
    <scope>NUCLEOTIDE SEQUENCE</scope>
    <source>
        <strain evidence="2">VTCC 930004</strain>
    </source>
</reference>
<keyword evidence="3" id="KW-1185">Reference proteome</keyword>
<accession>A0A9W8J791</accession>
<feature type="non-terminal residue" evidence="2">
    <location>
        <position position="211"/>
    </location>
</feature>
<feature type="compositionally biased region" description="Polar residues" evidence="1">
    <location>
        <begin position="132"/>
        <end position="141"/>
    </location>
</feature>
<evidence type="ECO:0000313" key="2">
    <source>
        <dbReference type="EMBL" id="KAJ2930476.1"/>
    </source>
</evidence>
<dbReference type="EMBL" id="JANBPK010000836">
    <property type="protein sequence ID" value="KAJ2930476.1"/>
    <property type="molecule type" value="Genomic_DNA"/>
</dbReference>
<feature type="compositionally biased region" description="Basic and acidic residues" evidence="1">
    <location>
        <begin position="1"/>
        <end position="18"/>
    </location>
</feature>
<evidence type="ECO:0000313" key="3">
    <source>
        <dbReference type="Proteomes" id="UP001140091"/>
    </source>
</evidence>
<evidence type="ECO:0000256" key="1">
    <source>
        <dbReference type="SAM" id="MobiDB-lite"/>
    </source>
</evidence>
<dbReference type="AlphaFoldDB" id="A0A9W8J791"/>
<comment type="caution">
    <text evidence="2">The sequence shown here is derived from an EMBL/GenBank/DDBJ whole genome shotgun (WGS) entry which is preliminary data.</text>
</comment>
<gene>
    <name evidence="2" type="ORF">H1R20_g6613</name>
</gene>
<proteinExistence type="predicted"/>
<feature type="region of interest" description="Disordered" evidence="1">
    <location>
        <begin position="1"/>
        <end position="166"/>
    </location>
</feature>
<organism evidence="2 3">
    <name type="scientific">Candolleomyces eurysporus</name>
    <dbReference type="NCBI Taxonomy" id="2828524"/>
    <lineage>
        <taxon>Eukaryota</taxon>
        <taxon>Fungi</taxon>
        <taxon>Dikarya</taxon>
        <taxon>Basidiomycota</taxon>
        <taxon>Agaricomycotina</taxon>
        <taxon>Agaricomycetes</taxon>
        <taxon>Agaricomycetidae</taxon>
        <taxon>Agaricales</taxon>
        <taxon>Agaricineae</taxon>
        <taxon>Psathyrellaceae</taxon>
        <taxon>Candolleomyces</taxon>
    </lineage>
</organism>
<dbReference type="Proteomes" id="UP001140091">
    <property type="component" value="Unassembled WGS sequence"/>
</dbReference>
<sequence>MTPPGERPREPRKGDRFNFLKNPFGSRTTSHLTLAGGLGTSSQAAHDVAISSSPAENTARSEIQSNQDNIDAGTGGSLRQDLSRRAIRFPWSGPKRSQGEGEGEGEAQRTTAHVKNPIQDHGAMVVEGDPSDLSSATQSNIAAAATSHADNDPQESAAQVEHQPAERASEIYKEIKITLQKVVGVFPGPPFEERRCSTVVHLRYGRCKYFL</sequence>